<evidence type="ECO:0000256" key="2">
    <source>
        <dbReference type="SAM" id="SignalP"/>
    </source>
</evidence>
<organism evidence="3 4">
    <name type="scientific">Plenodomus tracheiphilus IPT5</name>
    <dbReference type="NCBI Taxonomy" id="1408161"/>
    <lineage>
        <taxon>Eukaryota</taxon>
        <taxon>Fungi</taxon>
        <taxon>Dikarya</taxon>
        <taxon>Ascomycota</taxon>
        <taxon>Pezizomycotina</taxon>
        <taxon>Dothideomycetes</taxon>
        <taxon>Pleosporomycetidae</taxon>
        <taxon>Pleosporales</taxon>
        <taxon>Pleosporineae</taxon>
        <taxon>Leptosphaeriaceae</taxon>
        <taxon>Plenodomus</taxon>
    </lineage>
</organism>
<feature type="signal peptide" evidence="2">
    <location>
        <begin position="1"/>
        <end position="18"/>
    </location>
</feature>
<evidence type="ECO:0000256" key="1">
    <source>
        <dbReference type="SAM" id="MobiDB-lite"/>
    </source>
</evidence>
<dbReference type="Proteomes" id="UP000799423">
    <property type="component" value="Unassembled WGS sequence"/>
</dbReference>
<keyword evidence="2" id="KW-0732">Signal</keyword>
<proteinExistence type="predicted"/>
<reference evidence="3" key="1">
    <citation type="submission" date="2020-01" db="EMBL/GenBank/DDBJ databases">
        <authorList>
            <consortium name="DOE Joint Genome Institute"/>
            <person name="Haridas S."/>
            <person name="Albert R."/>
            <person name="Binder M."/>
            <person name="Bloem J."/>
            <person name="Labutti K."/>
            <person name="Salamov A."/>
            <person name="Andreopoulos B."/>
            <person name="Baker S.E."/>
            <person name="Barry K."/>
            <person name="Bills G."/>
            <person name="Bluhm B.H."/>
            <person name="Cannon C."/>
            <person name="Castanera R."/>
            <person name="Culley D.E."/>
            <person name="Daum C."/>
            <person name="Ezra D."/>
            <person name="Gonzalez J.B."/>
            <person name="Henrissat B."/>
            <person name="Kuo A."/>
            <person name="Liang C."/>
            <person name="Lipzen A."/>
            <person name="Lutzoni F."/>
            <person name="Magnuson J."/>
            <person name="Mondo S."/>
            <person name="Nolan M."/>
            <person name="Ohm R."/>
            <person name="Pangilinan J."/>
            <person name="Park H.-J."/>
            <person name="Ramirez L."/>
            <person name="Alfaro M."/>
            <person name="Sun H."/>
            <person name="Tritt A."/>
            <person name="Yoshinaga Y."/>
            <person name="Zwiers L.-H."/>
            <person name="Turgeon B.G."/>
            <person name="Goodwin S.B."/>
            <person name="Spatafora J.W."/>
            <person name="Crous P.W."/>
            <person name="Grigoriev I.V."/>
        </authorList>
    </citation>
    <scope>NUCLEOTIDE SEQUENCE</scope>
    <source>
        <strain evidence="3">IPT5</strain>
    </source>
</reference>
<gene>
    <name evidence="3" type="ORF">T440DRAFT_556053</name>
</gene>
<feature type="chain" id="PRO_5025438923" evidence="2">
    <location>
        <begin position="19"/>
        <end position="155"/>
    </location>
</feature>
<evidence type="ECO:0000313" key="4">
    <source>
        <dbReference type="Proteomes" id="UP000799423"/>
    </source>
</evidence>
<sequence>MTLIFFIVITFFSTSITAIPSMAFTPTSDANDLWSRNRYLDIQDPPALPCPRRNAIIEILPRDDLFITSSNSATNAQATISTAISTKTTGDPTFFSSIVSASESTNNTASVETAAHDHGDGSMPGHEETGSAVRDRVEMVVVLLVGVAFAVTLLL</sequence>
<dbReference type="AlphaFoldDB" id="A0A6A7B140"/>
<feature type="compositionally biased region" description="Basic and acidic residues" evidence="1">
    <location>
        <begin position="114"/>
        <end position="130"/>
    </location>
</feature>
<name>A0A6A7B140_9PLEO</name>
<protein>
    <submittedName>
        <fullName evidence="3">Uncharacterized protein</fullName>
    </submittedName>
</protein>
<evidence type="ECO:0000313" key="3">
    <source>
        <dbReference type="EMBL" id="KAF2849102.1"/>
    </source>
</evidence>
<accession>A0A6A7B140</accession>
<dbReference type="EMBL" id="MU006313">
    <property type="protein sequence ID" value="KAF2849102.1"/>
    <property type="molecule type" value="Genomic_DNA"/>
</dbReference>
<dbReference type="OrthoDB" id="10594426at2759"/>
<feature type="region of interest" description="Disordered" evidence="1">
    <location>
        <begin position="106"/>
        <end position="130"/>
    </location>
</feature>
<keyword evidence="4" id="KW-1185">Reference proteome</keyword>